<keyword evidence="5" id="KW-1185">Reference proteome</keyword>
<dbReference type="InterPro" id="IPR026881">
    <property type="entry name" value="WYL_dom"/>
</dbReference>
<dbReference type="EMBL" id="JALIEA010000010">
    <property type="protein sequence ID" value="MCJ7857658.1"/>
    <property type="molecule type" value="Genomic_DNA"/>
</dbReference>
<gene>
    <name evidence="4" type="ORF">MUN33_02865</name>
</gene>
<dbReference type="InterPro" id="IPR013196">
    <property type="entry name" value="HTH_11"/>
</dbReference>
<organism evidence="4 5">
    <name type="scientific">Corynebacterium kalidii</name>
    <dbReference type="NCBI Taxonomy" id="2931982"/>
    <lineage>
        <taxon>Bacteria</taxon>
        <taxon>Bacillati</taxon>
        <taxon>Actinomycetota</taxon>
        <taxon>Actinomycetes</taxon>
        <taxon>Mycobacteriales</taxon>
        <taxon>Corynebacteriaceae</taxon>
        <taxon>Corynebacterium</taxon>
    </lineage>
</organism>
<dbReference type="PROSITE" id="PS51000">
    <property type="entry name" value="HTH_DEOR_2"/>
    <property type="match status" value="1"/>
</dbReference>
<dbReference type="Pfam" id="PF08279">
    <property type="entry name" value="HTH_11"/>
    <property type="match status" value="1"/>
</dbReference>
<dbReference type="PROSITE" id="PS52050">
    <property type="entry name" value="WYL"/>
    <property type="match status" value="1"/>
</dbReference>
<protein>
    <submittedName>
        <fullName evidence="4">WYL domain-containing protein</fullName>
    </submittedName>
</protein>
<feature type="domain" description="HTH deoR-type" evidence="3">
    <location>
        <begin position="4"/>
        <end position="62"/>
    </location>
</feature>
<dbReference type="Pfam" id="PF13280">
    <property type="entry name" value="WYL"/>
    <property type="match status" value="1"/>
</dbReference>
<evidence type="ECO:0000313" key="4">
    <source>
        <dbReference type="EMBL" id="MCJ7857658.1"/>
    </source>
</evidence>
<dbReference type="InterPro" id="IPR036388">
    <property type="entry name" value="WH-like_DNA-bd_sf"/>
</dbReference>
<keyword evidence="1" id="KW-0805">Transcription regulation</keyword>
<dbReference type="PANTHER" id="PTHR34580">
    <property type="match status" value="1"/>
</dbReference>
<dbReference type="InterPro" id="IPR051534">
    <property type="entry name" value="CBASS_pafABC_assoc_protein"/>
</dbReference>
<dbReference type="PANTHER" id="PTHR34580:SF3">
    <property type="entry name" value="PROTEIN PAFB"/>
    <property type="match status" value="1"/>
</dbReference>
<name>A0A9X1WFU7_9CORY</name>
<dbReference type="GO" id="GO:0003700">
    <property type="term" value="F:DNA-binding transcription factor activity"/>
    <property type="evidence" value="ECO:0007669"/>
    <property type="project" value="InterPro"/>
</dbReference>
<dbReference type="InterPro" id="IPR036390">
    <property type="entry name" value="WH_DNA-bd_sf"/>
</dbReference>
<dbReference type="Gene3D" id="1.10.10.10">
    <property type="entry name" value="Winged helix-like DNA-binding domain superfamily/Winged helix DNA-binding domain"/>
    <property type="match status" value="1"/>
</dbReference>
<accession>A0A9X1WFU7</accession>
<evidence type="ECO:0000256" key="2">
    <source>
        <dbReference type="ARBA" id="ARBA00023163"/>
    </source>
</evidence>
<evidence type="ECO:0000259" key="3">
    <source>
        <dbReference type="PROSITE" id="PS51000"/>
    </source>
</evidence>
<evidence type="ECO:0000256" key="1">
    <source>
        <dbReference type="ARBA" id="ARBA00023015"/>
    </source>
</evidence>
<dbReference type="AlphaFoldDB" id="A0A9X1WFU7"/>
<evidence type="ECO:0000313" key="5">
    <source>
        <dbReference type="Proteomes" id="UP001139207"/>
    </source>
</evidence>
<keyword evidence="2" id="KW-0804">Transcription</keyword>
<comment type="caution">
    <text evidence="4">The sequence shown here is derived from an EMBL/GenBank/DDBJ whole genome shotgun (WGS) entry which is preliminary data.</text>
</comment>
<dbReference type="SUPFAM" id="SSF46785">
    <property type="entry name" value="Winged helix' DNA-binding domain"/>
    <property type="match status" value="1"/>
</dbReference>
<dbReference type="Proteomes" id="UP001139207">
    <property type="component" value="Unassembled WGS sequence"/>
</dbReference>
<proteinExistence type="predicted"/>
<dbReference type="InterPro" id="IPR001034">
    <property type="entry name" value="DeoR_HTH"/>
</dbReference>
<reference evidence="4" key="1">
    <citation type="submission" date="2022-04" db="EMBL/GenBank/DDBJ databases">
        <title>Corynebacterium kalidii LD5P10.</title>
        <authorList>
            <person name="Sun J.Q."/>
        </authorList>
    </citation>
    <scope>NUCLEOTIDE SEQUENCE</scope>
    <source>
        <strain evidence="4">LD5P10</strain>
    </source>
</reference>
<dbReference type="RefSeq" id="WP_244803398.1">
    <property type="nucleotide sequence ID" value="NZ_JALIEA010000010.1"/>
</dbReference>
<sequence>MSKSADRLFRLLSLLEDGSPWTAGELASAMDVPGRTLRRDIASLKDSGYDVTSTRGRGGHYRLNSHNSVPVLPIQGDEAVAVVVSLHAAAKGVVGINFPHRAVVRAKRRLRDLLSPEDRRQADTVIAAIDFSTERSSRVSEGTLSLLARAIRESREITFSHVGRGGQRRRSVEPARLVNLEHRWYLHGWDRDRRGWRTFRLDRISGLATTSNRFVPAPLPEGDIAEVIRGDFHRERYHSVTLDLRATPTEAASRLYRVDGVLEPLESPEDGTWTRYLALVESFEELLTVLVLSDLEFTVVDPPEFRAMVRESSARFHRAVTGPHVQGGGG</sequence>